<reference evidence="7" key="1">
    <citation type="journal article" date="2020" name="Stud. Mycol.">
        <title>101 Dothideomycetes genomes: a test case for predicting lifestyles and emergence of pathogens.</title>
        <authorList>
            <person name="Haridas S."/>
            <person name="Albert R."/>
            <person name="Binder M."/>
            <person name="Bloem J."/>
            <person name="Labutti K."/>
            <person name="Salamov A."/>
            <person name="Andreopoulos B."/>
            <person name="Baker S."/>
            <person name="Barry K."/>
            <person name="Bills G."/>
            <person name="Bluhm B."/>
            <person name="Cannon C."/>
            <person name="Castanera R."/>
            <person name="Culley D."/>
            <person name="Daum C."/>
            <person name="Ezra D."/>
            <person name="Gonzalez J."/>
            <person name="Henrissat B."/>
            <person name="Kuo A."/>
            <person name="Liang C."/>
            <person name="Lipzen A."/>
            <person name="Lutzoni F."/>
            <person name="Magnuson J."/>
            <person name="Mondo S."/>
            <person name="Nolan M."/>
            <person name="Ohm R."/>
            <person name="Pangilinan J."/>
            <person name="Park H.-J."/>
            <person name="Ramirez L."/>
            <person name="Alfaro M."/>
            <person name="Sun H."/>
            <person name="Tritt A."/>
            <person name="Yoshinaga Y."/>
            <person name="Zwiers L.-H."/>
            <person name="Turgeon B."/>
            <person name="Goodwin S."/>
            <person name="Spatafora J."/>
            <person name="Crous P."/>
            <person name="Grigoriev I."/>
        </authorList>
    </citation>
    <scope>NUCLEOTIDE SEQUENCE</scope>
    <source>
        <strain evidence="7">ATCC 36951</strain>
    </source>
</reference>
<dbReference type="InterPro" id="IPR006102">
    <property type="entry name" value="Ig-like_GH2"/>
</dbReference>
<dbReference type="SUPFAM" id="SSF49303">
    <property type="entry name" value="beta-Galactosidase/glucuronidase domain"/>
    <property type="match status" value="1"/>
</dbReference>
<evidence type="ECO:0000256" key="2">
    <source>
        <dbReference type="ARBA" id="ARBA00022801"/>
    </source>
</evidence>
<evidence type="ECO:0000256" key="1">
    <source>
        <dbReference type="ARBA" id="ARBA00007401"/>
    </source>
</evidence>
<comment type="similarity">
    <text evidence="1">Belongs to the glycosyl hydrolase 2 family.</text>
</comment>
<sequence length="658" mass="74919">MASPPTDYPRPDFQRTALHWESLNGPWDFLFDDDDNGLLAGWHHNGIPSHAPSGDGKPNGKRTIQVPFVFQAPASGINERGVHEVLWYERRIEDLRNSEEKSENYRLLLRFGAVDYHAKVWLDGQYIGEHRGGHVPFDLDLTEAIQLSSFSPYRLTIRVHDSAFDLAQPRGKQYWGPRPESIFYTPSSGIWQSVWLESVPPARIVDGSYGTILRSNEIEKGVLDARVCTIGRRANQPLEIEVETSLGGVVIGTGKMGLKREEDFVRMFDVNTRLSQQHIQMLPPEFASAAPLNDDRCWKNGVALWSPECPFLYDVTLRLLGPGNRLLDEVKTTTGMRSLDWITGDGTFRLNGKPYFQALFLDQGYWPDTLMTPPTPAALKKDIELSKAMGINGCRKHQKVEDPIFMYWADRLGFLVWGEMASPFHFTVEMMKRFDQEWMEMVKRDVNHPSIVTWTPINESWGYGDLGGNKRQRDHVRSLYWTTKTYDMTRPINDNCGWEHVITDLSTFHDYADENGMADRCKNLKEIIGRGRPMFLGPIYNHANVEDEGSRHQRGAPVMCTEFGGVNIAASNDDSRKGNWGYTTASDAKDLLKRVEGLIMGTVREGHVCGIVWTQFSDIEQEQNGLYTYDRREKLPAAEVKKVMEKAAAAYFAKRQGR</sequence>
<dbReference type="SUPFAM" id="SSF49785">
    <property type="entry name" value="Galactose-binding domain-like"/>
    <property type="match status" value="1"/>
</dbReference>
<dbReference type="Pfam" id="PF02837">
    <property type="entry name" value="Glyco_hydro_2_N"/>
    <property type="match status" value="1"/>
</dbReference>
<dbReference type="Pfam" id="PF02836">
    <property type="entry name" value="Glyco_hydro_2_C"/>
    <property type="match status" value="1"/>
</dbReference>
<dbReference type="Gene3D" id="2.60.40.10">
    <property type="entry name" value="Immunoglobulins"/>
    <property type="match status" value="1"/>
</dbReference>
<accession>A0A6A6CB75</accession>
<keyword evidence="8" id="KW-1185">Reference proteome</keyword>
<feature type="domain" description="Glycoside hydrolase family 2 catalytic" evidence="5">
    <location>
        <begin position="378"/>
        <end position="524"/>
    </location>
</feature>
<evidence type="ECO:0000259" key="6">
    <source>
        <dbReference type="Pfam" id="PF02837"/>
    </source>
</evidence>
<name>A0A6A6CB75_ZASCE</name>
<evidence type="ECO:0000259" key="4">
    <source>
        <dbReference type="Pfam" id="PF00703"/>
    </source>
</evidence>
<evidence type="ECO:0000259" key="5">
    <source>
        <dbReference type="Pfam" id="PF02836"/>
    </source>
</evidence>
<dbReference type="GeneID" id="54560839"/>
<dbReference type="PANTHER" id="PTHR42732:SF4">
    <property type="entry name" value="BETA-MANNOSIDASE"/>
    <property type="match status" value="1"/>
</dbReference>
<feature type="domain" description="Glycoside hydrolase family 2 immunoglobulin-like beta-sandwich" evidence="4">
    <location>
        <begin position="302"/>
        <end position="337"/>
    </location>
</feature>
<dbReference type="OrthoDB" id="20872at2759"/>
<dbReference type="InterPro" id="IPR013783">
    <property type="entry name" value="Ig-like_fold"/>
</dbReference>
<dbReference type="GO" id="GO:0005975">
    <property type="term" value="P:carbohydrate metabolic process"/>
    <property type="evidence" value="ECO:0007669"/>
    <property type="project" value="InterPro"/>
</dbReference>
<evidence type="ECO:0000256" key="3">
    <source>
        <dbReference type="ARBA" id="ARBA00023295"/>
    </source>
</evidence>
<evidence type="ECO:0000313" key="7">
    <source>
        <dbReference type="EMBL" id="KAF2164291.1"/>
    </source>
</evidence>
<dbReference type="AlphaFoldDB" id="A0A6A6CB75"/>
<keyword evidence="2 7" id="KW-0378">Hydrolase</keyword>
<feature type="domain" description="Glycosyl hydrolases family 2 sugar binding" evidence="6">
    <location>
        <begin position="21"/>
        <end position="145"/>
    </location>
</feature>
<evidence type="ECO:0000313" key="8">
    <source>
        <dbReference type="Proteomes" id="UP000799537"/>
    </source>
</evidence>
<dbReference type="InterPro" id="IPR006104">
    <property type="entry name" value="Glyco_hydro_2_N"/>
</dbReference>
<gene>
    <name evidence="7" type="ORF">M409DRAFT_25171</name>
</gene>
<dbReference type="Proteomes" id="UP000799537">
    <property type="component" value="Unassembled WGS sequence"/>
</dbReference>
<proteinExistence type="inferred from homology"/>
<protein>
    <submittedName>
        <fullName evidence="7">Glycoside hydrolase family 2 protein</fullName>
    </submittedName>
</protein>
<dbReference type="InterPro" id="IPR017853">
    <property type="entry name" value="GH"/>
</dbReference>
<dbReference type="PANTHER" id="PTHR42732">
    <property type="entry name" value="BETA-GALACTOSIDASE"/>
    <property type="match status" value="1"/>
</dbReference>
<dbReference type="InterPro" id="IPR051913">
    <property type="entry name" value="GH2_Domain-Containing"/>
</dbReference>
<dbReference type="GO" id="GO:0004553">
    <property type="term" value="F:hydrolase activity, hydrolyzing O-glycosyl compounds"/>
    <property type="evidence" value="ECO:0007669"/>
    <property type="project" value="InterPro"/>
</dbReference>
<dbReference type="InterPro" id="IPR006103">
    <property type="entry name" value="Glyco_hydro_2_cat"/>
</dbReference>
<keyword evidence="3" id="KW-0326">Glycosidase</keyword>
<dbReference type="Gene3D" id="3.20.20.80">
    <property type="entry name" value="Glycosidases"/>
    <property type="match status" value="1"/>
</dbReference>
<dbReference type="RefSeq" id="XP_033665180.1">
    <property type="nucleotide sequence ID" value="XM_033807567.1"/>
</dbReference>
<dbReference type="Gene3D" id="2.60.120.260">
    <property type="entry name" value="Galactose-binding domain-like"/>
    <property type="match status" value="1"/>
</dbReference>
<dbReference type="EMBL" id="ML993604">
    <property type="protein sequence ID" value="KAF2164291.1"/>
    <property type="molecule type" value="Genomic_DNA"/>
</dbReference>
<dbReference type="InterPro" id="IPR036156">
    <property type="entry name" value="Beta-gal/glucu_dom_sf"/>
</dbReference>
<organism evidence="7 8">
    <name type="scientific">Zasmidium cellare ATCC 36951</name>
    <dbReference type="NCBI Taxonomy" id="1080233"/>
    <lineage>
        <taxon>Eukaryota</taxon>
        <taxon>Fungi</taxon>
        <taxon>Dikarya</taxon>
        <taxon>Ascomycota</taxon>
        <taxon>Pezizomycotina</taxon>
        <taxon>Dothideomycetes</taxon>
        <taxon>Dothideomycetidae</taxon>
        <taxon>Mycosphaerellales</taxon>
        <taxon>Mycosphaerellaceae</taxon>
        <taxon>Zasmidium</taxon>
    </lineage>
</organism>
<dbReference type="SUPFAM" id="SSF51445">
    <property type="entry name" value="(Trans)glycosidases"/>
    <property type="match status" value="1"/>
</dbReference>
<dbReference type="Pfam" id="PF00703">
    <property type="entry name" value="Glyco_hydro_2"/>
    <property type="match status" value="1"/>
</dbReference>
<dbReference type="InterPro" id="IPR008979">
    <property type="entry name" value="Galactose-bd-like_sf"/>
</dbReference>